<dbReference type="InterPro" id="IPR037035">
    <property type="entry name" value="GK-like_C_sf"/>
</dbReference>
<organism evidence="8">
    <name type="scientific">candidate division WOR-3 bacterium</name>
    <dbReference type="NCBI Taxonomy" id="2052148"/>
    <lineage>
        <taxon>Bacteria</taxon>
        <taxon>Bacteria division WOR-3</taxon>
    </lineage>
</organism>
<feature type="domain" description="MOFRL" evidence="6">
    <location>
        <begin position="325"/>
        <end position="430"/>
    </location>
</feature>
<dbReference type="GO" id="GO:0008887">
    <property type="term" value="F:glycerate kinase activity"/>
    <property type="evidence" value="ECO:0007669"/>
    <property type="project" value="InterPro"/>
</dbReference>
<dbReference type="FunFam" id="3.40.1480.10:FF:000002">
    <property type="entry name" value="Glycerate kinase"/>
    <property type="match status" value="1"/>
</dbReference>
<proteinExistence type="predicted"/>
<sequence length="438" mass="47691">MNRRETRERLIELFYAAIRAGNPYHAVALRSKEIRSLYQEGGFKRLVVTGFGKAAYPMAKALEDNLGNVISNGIIITKYGHATRKDTKIKTFEAGHPIPDEMGLNGTEEIIKLLEESDENTFVICLISGGGSALLVAPEHGISLKEKQEVTQLLLESGADINEVNTVRKHLSRVKGGRLAEIAYPARVISLILSDVIGDRLDVIASGPTEPDRTTFQDALYVLEKYKLATKIPSNILNHFKKGAEGFIVDTPKVGNPVFQNVQNIIIGSNKTVLEAARQRAEELGFQTEIITYELSGEARKAAKWLAFRTKEIKNNLTGPPVTPICLLSSGETTVTVRGNGLGGRNIELALSFAMEIEGVEGITMLSAGTDGTDGPTEAAGAIVDGTTVKKAKALGLYPENFLNNNDSYRFFERIDGLFITGPTGTNVMDIQIILIED</sequence>
<comment type="caution">
    <text evidence="8">The sequence shown here is derived from an EMBL/GenBank/DDBJ whole genome shotgun (WGS) entry which is preliminary data.</text>
</comment>
<dbReference type="InterPro" id="IPR038614">
    <property type="entry name" value="GK_N_sf"/>
</dbReference>
<dbReference type="PANTHER" id="PTHR12227">
    <property type="entry name" value="GLYCERATE KINASE"/>
    <property type="match status" value="1"/>
</dbReference>
<dbReference type="Pfam" id="PF05161">
    <property type="entry name" value="MOFRL"/>
    <property type="match status" value="1"/>
</dbReference>
<accession>A0A7V3KMJ1</accession>
<keyword evidence="2" id="KW-0547">Nucleotide-binding</keyword>
<dbReference type="AlphaFoldDB" id="A0A7V3KMJ1"/>
<evidence type="ECO:0000259" key="6">
    <source>
        <dbReference type="Pfam" id="PF05161"/>
    </source>
</evidence>
<name>A0A7V3KMJ1_UNCW3</name>
<keyword evidence="5" id="KW-0040">ANK repeat</keyword>
<dbReference type="Pfam" id="PF13660">
    <property type="entry name" value="DUF4147"/>
    <property type="match status" value="1"/>
</dbReference>
<evidence type="ECO:0000313" key="8">
    <source>
        <dbReference type="EMBL" id="HGB35343.1"/>
    </source>
</evidence>
<dbReference type="InterPro" id="IPR039760">
    <property type="entry name" value="MOFRL_protein"/>
</dbReference>
<dbReference type="FunFam" id="3.40.50.10180:FF:000001">
    <property type="entry name" value="Glycerate kinase"/>
    <property type="match status" value="1"/>
</dbReference>
<evidence type="ECO:0000256" key="2">
    <source>
        <dbReference type="ARBA" id="ARBA00022741"/>
    </source>
</evidence>
<evidence type="ECO:0000256" key="3">
    <source>
        <dbReference type="ARBA" id="ARBA00022777"/>
    </source>
</evidence>
<evidence type="ECO:0000256" key="4">
    <source>
        <dbReference type="ARBA" id="ARBA00022840"/>
    </source>
</evidence>
<dbReference type="PANTHER" id="PTHR12227:SF0">
    <property type="entry name" value="GLYCERATE KINASE"/>
    <property type="match status" value="1"/>
</dbReference>
<feature type="repeat" description="ANK" evidence="5">
    <location>
        <begin position="129"/>
        <end position="166"/>
    </location>
</feature>
<dbReference type="Gene3D" id="3.40.1480.10">
    <property type="entry name" value="MOFRL domain"/>
    <property type="match status" value="1"/>
</dbReference>
<dbReference type="Gene3D" id="3.40.50.10180">
    <property type="entry name" value="Glycerate kinase, MOFRL-like N-terminal domain"/>
    <property type="match status" value="1"/>
</dbReference>
<dbReference type="EMBL" id="DTGD01000012">
    <property type="protein sequence ID" value="HGB35343.1"/>
    <property type="molecule type" value="Genomic_DNA"/>
</dbReference>
<keyword evidence="4" id="KW-0067">ATP-binding</keyword>
<dbReference type="PROSITE" id="PS50088">
    <property type="entry name" value="ANK_REPEAT"/>
    <property type="match status" value="1"/>
</dbReference>
<keyword evidence="3 8" id="KW-0418">Kinase</keyword>
<gene>
    <name evidence="8" type="ORF">ENV38_00335</name>
</gene>
<evidence type="ECO:0000256" key="1">
    <source>
        <dbReference type="ARBA" id="ARBA00022679"/>
    </source>
</evidence>
<dbReference type="InterPro" id="IPR025286">
    <property type="entry name" value="MOFRL_assoc_dom"/>
</dbReference>
<dbReference type="InterPro" id="IPR007835">
    <property type="entry name" value="MOFRL"/>
</dbReference>
<keyword evidence="1" id="KW-0808">Transferase</keyword>
<dbReference type="GO" id="GO:0005524">
    <property type="term" value="F:ATP binding"/>
    <property type="evidence" value="ECO:0007669"/>
    <property type="project" value="UniProtKB-KW"/>
</dbReference>
<evidence type="ECO:0000259" key="7">
    <source>
        <dbReference type="Pfam" id="PF13660"/>
    </source>
</evidence>
<reference evidence="8" key="1">
    <citation type="journal article" date="2020" name="mSystems">
        <title>Genome- and Community-Level Interaction Insights into Carbon Utilization and Element Cycling Functions of Hydrothermarchaeota in Hydrothermal Sediment.</title>
        <authorList>
            <person name="Zhou Z."/>
            <person name="Liu Y."/>
            <person name="Xu W."/>
            <person name="Pan J."/>
            <person name="Luo Z.H."/>
            <person name="Li M."/>
        </authorList>
    </citation>
    <scope>NUCLEOTIDE SEQUENCE [LARGE SCALE GENOMIC DNA]</scope>
    <source>
        <strain evidence="8">SpSt-754</strain>
    </source>
</reference>
<feature type="domain" description="MOFRL-associated" evidence="7">
    <location>
        <begin position="11"/>
        <end position="240"/>
    </location>
</feature>
<protein>
    <submittedName>
        <fullName evidence="8">Glycerate kinase</fullName>
    </submittedName>
</protein>
<dbReference type="SUPFAM" id="SSF82544">
    <property type="entry name" value="GckA/TtuD-like"/>
    <property type="match status" value="1"/>
</dbReference>
<evidence type="ECO:0000256" key="5">
    <source>
        <dbReference type="PROSITE-ProRule" id="PRU00023"/>
    </source>
</evidence>
<dbReference type="InterPro" id="IPR002110">
    <property type="entry name" value="Ankyrin_rpt"/>
</dbReference>
<dbReference type="GO" id="GO:0005737">
    <property type="term" value="C:cytoplasm"/>
    <property type="evidence" value="ECO:0007669"/>
    <property type="project" value="TreeGrafter"/>
</dbReference>